<proteinExistence type="predicted"/>
<reference evidence="2 3" key="1">
    <citation type="submission" date="2018-03" db="EMBL/GenBank/DDBJ databases">
        <title>Cereibacter changlensis.</title>
        <authorList>
            <person name="Meyer T.E."/>
            <person name="Miller S."/>
            <person name="Lodha T."/>
            <person name="Gandham S."/>
            <person name="Chintalapati S."/>
            <person name="Chintalapati V.R."/>
        </authorList>
    </citation>
    <scope>NUCLEOTIDE SEQUENCE [LARGE SCALE GENOMIC DNA]</scope>
    <source>
        <strain evidence="2 3">JA139</strain>
    </source>
</reference>
<dbReference type="AlphaFoldDB" id="A0A2T4JUG5"/>
<sequence>MADAFADLHAAAAALGTKLFTVTVHDPEAHLFRRAYTSHPIDYPTSGTKPMVEDDWSRLVIGEGRSFVANTTAAFAPYFPDHELINALGCHSAMNIPVKRGDGAVVGTVNLLSDANHFTSEKAAAYEALVDEATPALLRAIAASPLA</sequence>
<keyword evidence="3" id="KW-1185">Reference proteome</keyword>
<protein>
    <submittedName>
        <fullName evidence="2">GAF domain-containing protein</fullName>
    </submittedName>
</protein>
<name>A0A2T4JUG5_9RHOB</name>
<dbReference type="Pfam" id="PF01590">
    <property type="entry name" value="GAF"/>
    <property type="match status" value="1"/>
</dbReference>
<evidence type="ECO:0000313" key="3">
    <source>
        <dbReference type="Proteomes" id="UP000241010"/>
    </source>
</evidence>
<feature type="domain" description="GAF" evidence="1">
    <location>
        <begin position="53"/>
        <end position="133"/>
    </location>
</feature>
<accession>A0A2T4JUG5</accession>
<dbReference type="SUPFAM" id="SSF55781">
    <property type="entry name" value="GAF domain-like"/>
    <property type="match status" value="1"/>
</dbReference>
<dbReference type="InterPro" id="IPR029016">
    <property type="entry name" value="GAF-like_dom_sf"/>
</dbReference>
<dbReference type="Proteomes" id="UP000241010">
    <property type="component" value="Unassembled WGS sequence"/>
</dbReference>
<dbReference type="EMBL" id="PZKG01000048">
    <property type="protein sequence ID" value="PTE21516.1"/>
    <property type="molecule type" value="Genomic_DNA"/>
</dbReference>
<evidence type="ECO:0000259" key="1">
    <source>
        <dbReference type="Pfam" id="PF01590"/>
    </source>
</evidence>
<dbReference type="RefSeq" id="WP_107664132.1">
    <property type="nucleotide sequence ID" value="NZ_PZKG01000048.1"/>
</dbReference>
<organism evidence="2 3">
    <name type="scientific">Cereibacter changlensis JA139</name>
    <dbReference type="NCBI Taxonomy" id="1188249"/>
    <lineage>
        <taxon>Bacteria</taxon>
        <taxon>Pseudomonadati</taxon>
        <taxon>Pseudomonadota</taxon>
        <taxon>Alphaproteobacteria</taxon>
        <taxon>Rhodobacterales</taxon>
        <taxon>Paracoccaceae</taxon>
        <taxon>Cereibacter</taxon>
    </lineage>
</organism>
<dbReference type="OrthoDB" id="7066078at2"/>
<gene>
    <name evidence="2" type="ORF">C5F48_11885</name>
</gene>
<dbReference type="Gene3D" id="3.30.450.40">
    <property type="match status" value="1"/>
</dbReference>
<evidence type="ECO:0000313" key="2">
    <source>
        <dbReference type="EMBL" id="PTE21516.1"/>
    </source>
</evidence>
<dbReference type="InterPro" id="IPR003018">
    <property type="entry name" value="GAF"/>
</dbReference>
<comment type="caution">
    <text evidence="2">The sequence shown here is derived from an EMBL/GenBank/DDBJ whole genome shotgun (WGS) entry which is preliminary data.</text>
</comment>